<reference evidence="1" key="2">
    <citation type="submission" date="2021-04" db="EMBL/GenBank/DDBJ databases">
        <authorList>
            <person name="Gilroy R."/>
        </authorList>
    </citation>
    <scope>NUCLEOTIDE SEQUENCE</scope>
    <source>
        <strain evidence="1">ChiSxjej3B15-572</strain>
    </source>
</reference>
<reference evidence="1" key="1">
    <citation type="journal article" date="2021" name="PeerJ">
        <title>Extensive microbial diversity within the chicken gut microbiome revealed by metagenomics and culture.</title>
        <authorList>
            <person name="Gilroy R."/>
            <person name="Ravi A."/>
            <person name="Getino M."/>
            <person name="Pursley I."/>
            <person name="Horton D.L."/>
            <person name="Alikhan N.F."/>
            <person name="Baker D."/>
            <person name="Gharbi K."/>
            <person name="Hall N."/>
            <person name="Watson M."/>
            <person name="Adriaenssens E.M."/>
            <person name="Foster-Nyarko E."/>
            <person name="Jarju S."/>
            <person name="Secka A."/>
            <person name="Antonio M."/>
            <person name="Oren A."/>
            <person name="Chaudhuri R.R."/>
            <person name="La Ragione R."/>
            <person name="Hildebrand F."/>
            <person name="Pallen M.J."/>
        </authorList>
    </citation>
    <scope>NUCLEOTIDE SEQUENCE</scope>
    <source>
        <strain evidence="1">ChiSxjej3B15-572</strain>
    </source>
</reference>
<name>A0A9D1VIL5_9LACO</name>
<protein>
    <submittedName>
        <fullName evidence="1">Uncharacterized protein</fullName>
    </submittedName>
</protein>
<gene>
    <name evidence="1" type="ORF">H9856_06765</name>
</gene>
<dbReference type="AlphaFoldDB" id="A0A9D1VIL5"/>
<evidence type="ECO:0000313" key="1">
    <source>
        <dbReference type="EMBL" id="HIX36070.1"/>
    </source>
</evidence>
<dbReference type="Proteomes" id="UP000824231">
    <property type="component" value="Unassembled WGS sequence"/>
</dbReference>
<proteinExistence type="predicted"/>
<evidence type="ECO:0000313" key="2">
    <source>
        <dbReference type="Proteomes" id="UP000824231"/>
    </source>
</evidence>
<sequence length="131" mass="15447">MVVVQMLEVMPVSVVQEKVHLQSLAWQIYIQSFHQLCLLLRIDDRMCGEDWFGVMGPNGSLAVVRQPVIDIDEHFSWAMLWELRLQVIYDLVQSMHACQKRTERDEEYFRNREAELIKLGIKVVEMLNDNI</sequence>
<comment type="caution">
    <text evidence="1">The sequence shown here is derived from an EMBL/GenBank/DDBJ whole genome shotgun (WGS) entry which is preliminary data.</text>
</comment>
<organism evidence="1 2">
    <name type="scientific">Candidatus Limosilactobacillus merdigallinarum</name>
    <dbReference type="NCBI Taxonomy" id="2838652"/>
    <lineage>
        <taxon>Bacteria</taxon>
        <taxon>Bacillati</taxon>
        <taxon>Bacillota</taxon>
        <taxon>Bacilli</taxon>
        <taxon>Lactobacillales</taxon>
        <taxon>Lactobacillaceae</taxon>
        <taxon>Limosilactobacillus</taxon>
    </lineage>
</organism>
<accession>A0A9D1VIL5</accession>
<dbReference type="EMBL" id="DXFH01000027">
    <property type="protein sequence ID" value="HIX36070.1"/>
    <property type="molecule type" value="Genomic_DNA"/>
</dbReference>